<dbReference type="GO" id="GO:0003677">
    <property type="term" value="F:DNA binding"/>
    <property type="evidence" value="ECO:0007669"/>
    <property type="project" value="UniProtKB-KW"/>
</dbReference>
<dbReference type="RefSeq" id="XP_046069722.1">
    <property type="nucleotide sequence ID" value="XM_046220790.1"/>
</dbReference>
<evidence type="ECO:0000256" key="4">
    <source>
        <dbReference type="ARBA" id="ARBA00023242"/>
    </source>
</evidence>
<evidence type="ECO:0000313" key="7">
    <source>
        <dbReference type="EMBL" id="KAH8694052.1"/>
    </source>
</evidence>
<keyword evidence="1" id="KW-0805">Transcription regulation</keyword>
<dbReference type="GO" id="GO:0008270">
    <property type="term" value="F:zinc ion binding"/>
    <property type="evidence" value="ECO:0007669"/>
    <property type="project" value="InterPro"/>
</dbReference>
<comment type="caution">
    <text evidence="7">The sequence shown here is derived from an EMBL/GenBank/DDBJ whole genome shotgun (WGS) entry which is preliminary data.</text>
</comment>
<dbReference type="PROSITE" id="PS00463">
    <property type="entry name" value="ZN2_CY6_FUNGAL_1"/>
    <property type="match status" value="1"/>
</dbReference>
<keyword evidence="3" id="KW-0804">Transcription</keyword>
<evidence type="ECO:0000256" key="3">
    <source>
        <dbReference type="ARBA" id="ARBA00023163"/>
    </source>
</evidence>
<keyword evidence="4" id="KW-0539">Nucleus</keyword>
<name>A0AAD4KRL8_9EURO</name>
<dbReference type="InterPro" id="IPR036864">
    <property type="entry name" value="Zn2-C6_fun-type_DNA-bd_sf"/>
</dbReference>
<feature type="compositionally biased region" description="Polar residues" evidence="5">
    <location>
        <begin position="72"/>
        <end position="88"/>
    </location>
</feature>
<keyword evidence="2" id="KW-0238">DNA-binding</keyword>
<dbReference type="InterPro" id="IPR001138">
    <property type="entry name" value="Zn2Cys6_DnaBD"/>
</dbReference>
<evidence type="ECO:0000256" key="5">
    <source>
        <dbReference type="SAM" id="MobiDB-lite"/>
    </source>
</evidence>
<dbReference type="Gene3D" id="4.10.240.10">
    <property type="entry name" value="Zn(2)-C6 fungal-type DNA-binding domain"/>
    <property type="match status" value="1"/>
</dbReference>
<feature type="region of interest" description="Disordered" evidence="5">
    <location>
        <begin position="70"/>
        <end position="91"/>
    </location>
</feature>
<dbReference type="EMBL" id="JAJTJA010000009">
    <property type="protein sequence ID" value="KAH8694052.1"/>
    <property type="molecule type" value="Genomic_DNA"/>
</dbReference>
<gene>
    <name evidence="7" type="ORF">BGW36DRAFT_430076</name>
</gene>
<protein>
    <recommendedName>
        <fullName evidence="6">Zn(2)-C6 fungal-type domain-containing protein</fullName>
    </recommendedName>
</protein>
<dbReference type="GeneID" id="70251077"/>
<organism evidence="7 8">
    <name type="scientific">Talaromyces proteolyticus</name>
    <dbReference type="NCBI Taxonomy" id="1131652"/>
    <lineage>
        <taxon>Eukaryota</taxon>
        <taxon>Fungi</taxon>
        <taxon>Dikarya</taxon>
        <taxon>Ascomycota</taxon>
        <taxon>Pezizomycotina</taxon>
        <taxon>Eurotiomycetes</taxon>
        <taxon>Eurotiomycetidae</taxon>
        <taxon>Eurotiales</taxon>
        <taxon>Trichocomaceae</taxon>
        <taxon>Talaromyces</taxon>
        <taxon>Talaromyces sect. Bacilispori</taxon>
    </lineage>
</organism>
<feature type="domain" description="Zn(2)-C6 fungal-type" evidence="6">
    <location>
        <begin position="25"/>
        <end position="59"/>
    </location>
</feature>
<accession>A0AAD4KRL8</accession>
<reference evidence="7" key="1">
    <citation type="submission" date="2021-12" db="EMBL/GenBank/DDBJ databases">
        <title>Convergent genome expansion in fungi linked to evolution of root-endophyte symbiosis.</title>
        <authorList>
            <consortium name="DOE Joint Genome Institute"/>
            <person name="Ke Y.-H."/>
            <person name="Bonito G."/>
            <person name="Liao H.-L."/>
            <person name="Looney B."/>
            <person name="Rojas-Flechas A."/>
            <person name="Nash J."/>
            <person name="Hameed K."/>
            <person name="Schadt C."/>
            <person name="Martin F."/>
            <person name="Crous P.W."/>
            <person name="Miettinen O."/>
            <person name="Magnuson J.K."/>
            <person name="Labbe J."/>
            <person name="Jacobson D."/>
            <person name="Doktycz M.J."/>
            <person name="Veneault-Fourrey C."/>
            <person name="Kuo A."/>
            <person name="Mondo S."/>
            <person name="Calhoun S."/>
            <person name="Riley R."/>
            <person name="Ohm R."/>
            <person name="LaButti K."/>
            <person name="Andreopoulos B."/>
            <person name="Pangilinan J."/>
            <person name="Nolan M."/>
            <person name="Tritt A."/>
            <person name="Clum A."/>
            <person name="Lipzen A."/>
            <person name="Daum C."/>
            <person name="Barry K."/>
            <person name="Grigoriev I.V."/>
            <person name="Vilgalys R."/>
        </authorList>
    </citation>
    <scope>NUCLEOTIDE SEQUENCE</scope>
    <source>
        <strain evidence="7">PMI_201</strain>
    </source>
</reference>
<dbReference type="GO" id="GO:0000981">
    <property type="term" value="F:DNA-binding transcription factor activity, RNA polymerase II-specific"/>
    <property type="evidence" value="ECO:0007669"/>
    <property type="project" value="InterPro"/>
</dbReference>
<evidence type="ECO:0000259" key="6">
    <source>
        <dbReference type="PROSITE" id="PS50048"/>
    </source>
</evidence>
<sequence length="277" mass="30954">MSHAGHNSHTHSRGNKLGYYRASVACNYCRKRKARCVPSANDYKGRCVNCTRLDRPCVAVTVAAMRALDGSGTDTSSVTDGRLTTTHESVPGISDARSLESSHFTSRQLLPQTEPRSHEEIPHQPGTCDQMTNWVIIDPSRAYTEQLVTEIWSDNPKQSSMSSLNAMASSDNNFLSQSHLLPYKEPDAYFDDETNYGVFSNDHVNPDNRLLFDPLVYGMPPDVTSYRDYGFIPENNPTWNDFGHDLEHQLQPDGSLNAFSHPDSSYLFSLNSALQSQ</sequence>
<proteinExistence type="predicted"/>
<evidence type="ECO:0000256" key="1">
    <source>
        <dbReference type="ARBA" id="ARBA00023015"/>
    </source>
</evidence>
<dbReference type="CDD" id="cd00067">
    <property type="entry name" value="GAL4"/>
    <property type="match status" value="1"/>
</dbReference>
<keyword evidence="8" id="KW-1185">Reference proteome</keyword>
<evidence type="ECO:0000313" key="8">
    <source>
        <dbReference type="Proteomes" id="UP001201262"/>
    </source>
</evidence>
<dbReference type="Proteomes" id="UP001201262">
    <property type="component" value="Unassembled WGS sequence"/>
</dbReference>
<dbReference type="AlphaFoldDB" id="A0AAD4KRL8"/>
<evidence type="ECO:0000256" key="2">
    <source>
        <dbReference type="ARBA" id="ARBA00023125"/>
    </source>
</evidence>
<dbReference type="PROSITE" id="PS50048">
    <property type="entry name" value="ZN2_CY6_FUNGAL_2"/>
    <property type="match status" value="1"/>
</dbReference>
<dbReference type="SUPFAM" id="SSF57701">
    <property type="entry name" value="Zn2/Cys6 DNA-binding domain"/>
    <property type="match status" value="1"/>
</dbReference>